<dbReference type="Proteomes" id="UP000183413">
    <property type="component" value="Unassembled WGS sequence"/>
</dbReference>
<dbReference type="InterPro" id="IPR020578">
    <property type="entry name" value="Aminotrans_V_PyrdxlP_BS"/>
</dbReference>
<dbReference type="Gene3D" id="3.40.640.10">
    <property type="entry name" value="Type I PLP-dependent aspartate aminotransferase-like (Major domain)"/>
    <property type="match status" value="1"/>
</dbReference>
<dbReference type="GO" id="GO:0051536">
    <property type="term" value="F:iron-sulfur cluster binding"/>
    <property type="evidence" value="ECO:0007669"/>
    <property type="project" value="UniProtKB-KW"/>
</dbReference>
<evidence type="ECO:0000256" key="2">
    <source>
        <dbReference type="ARBA" id="ARBA00006490"/>
    </source>
</evidence>
<gene>
    <name evidence="11" type="ORF">SAMN04489713_10971</name>
</gene>
<dbReference type="InterPro" id="IPR000192">
    <property type="entry name" value="Aminotrans_V_dom"/>
</dbReference>
<proteinExistence type="inferred from homology"/>
<dbReference type="InterPro" id="IPR015424">
    <property type="entry name" value="PyrdxlP-dep_Trfase"/>
</dbReference>
<dbReference type="STRING" id="1993.SAMN04489713_10971"/>
<dbReference type="eggNOG" id="COG1104">
    <property type="taxonomic scope" value="Bacteria"/>
</dbReference>
<dbReference type="RefSeq" id="WP_218163744.1">
    <property type="nucleotide sequence ID" value="NZ_FOVH01000009.1"/>
</dbReference>
<dbReference type="EC" id="2.8.1.7" evidence="3"/>
<evidence type="ECO:0000313" key="11">
    <source>
        <dbReference type="EMBL" id="SFO74014.1"/>
    </source>
</evidence>
<evidence type="ECO:0000256" key="5">
    <source>
        <dbReference type="ARBA" id="ARBA00022898"/>
    </source>
</evidence>
<keyword evidence="5" id="KW-0663">Pyridoxal phosphate</keyword>
<evidence type="ECO:0000256" key="6">
    <source>
        <dbReference type="ARBA" id="ARBA00023004"/>
    </source>
</evidence>
<evidence type="ECO:0000256" key="1">
    <source>
        <dbReference type="ARBA" id="ARBA00001933"/>
    </source>
</evidence>
<evidence type="ECO:0000313" key="12">
    <source>
        <dbReference type="Proteomes" id="UP000183413"/>
    </source>
</evidence>
<dbReference type="Pfam" id="PF00266">
    <property type="entry name" value="Aminotran_5"/>
    <property type="match status" value="1"/>
</dbReference>
<dbReference type="Gene3D" id="3.90.1150.10">
    <property type="entry name" value="Aspartate Aminotransferase, domain 1"/>
    <property type="match status" value="1"/>
</dbReference>
<dbReference type="PROSITE" id="PS00595">
    <property type="entry name" value="AA_TRANSFER_CLASS_5"/>
    <property type="match status" value="1"/>
</dbReference>
<dbReference type="InterPro" id="IPR015421">
    <property type="entry name" value="PyrdxlP-dep_Trfase_major"/>
</dbReference>
<comment type="similarity">
    <text evidence="2">Belongs to the class-V pyridoxal-phosphate-dependent aminotransferase family. NifS/IscS subfamily.</text>
</comment>
<name>A0A1I5JMI1_9ACTN</name>
<sequence length="284" mass="29245">MLQACRALHRRHGTRITYLPVDARGRVDPADLAAALTPRTALVSIMAANNETGVLQPLAELAALTRAHGALLHTDAAQAAGKIPLDVARLGVDLLSLAGHKLYAPKGIGALYVRTGVPLEPMVPGGGQERGLRAGTENVALAVALGAAADLARTDLTDGTLDHHARLRDLLQRRLENLLPGRLAVTGHPAPRLPGTLHLTITGVGGDDVLAATSAVAAATGSACHTGSPEPSPVLLAMGHDRDQALAALRLSVGRWTTGADIDHAAQAIAVTVHRLLADPAAAR</sequence>
<dbReference type="SUPFAM" id="SSF53383">
    <property type="entry name" value="PLP-dependent transferases"/>
    <property type="match status" value="1"/>
</dbReference>
<comment type="cofactor">
    <cofactor evidence="1 9">
        <name>pyridoxal 5'-phosphate</name>
        <dbReference type="ChEBI" id="CHEBI:597326"/>
    </cofactor>
</comment>
<evidence type="ECO:0000256" key="3">
    <source>
        <dbReference type="ARBA" id="ARBA00012239"/>
    </source>
</evidence>
<reference evidence="11 12" key="1">
    <citation type="submission" date="2016-10" db="EMBL/GenBank/DDBJ databases">
        <authorList>
            <person name="de Groot N.N."/>
        </authorList>
    </citation>
    <scope>NUCLEOTIDE SEQUENCE [LARGE SCALE GENOMIC DNA]</scope>
    <source>
        <strain evidence="11 12">DSM 43067</strain>
    </source>
</reference>
<evidence type="ECO:0000256" key="7">
    <source>
        <dbReference type="ARBA" id="ARBA00023014"/>
    </source>
</evidence>
<dbReference type="InterPro" id="IPR015422">
    <property type="entry name" value="PyrdxlP-dep_Trfase_small"/>
</dbReference>
<organism evidence="11 12">
    <name type="scientific">Actinomadura madurae</name>
    <dbReference type="NCBI Taxonomy" id="1993"/>
    <lineage>
        <taxon>Bacteria</taxon>
        <taxon>Bacillati</taxon>
        <taxon>Actinomycetota</taxon>
        <taxon>Actinomycetes</taxon>
        <taxon>Streptosporangiales</taxon>
        <taxon>Thermomonosporaceae</taxon>
        <taxon>Actinomadura</taxon>
    </lineage>
</organism>
<dbReference type="AlphaFoldDB" id="A0A1I5JMI1"/>
<protein>
    <recommendedName>
        <fullName evidence="3">cysteine desulfurase</fullName>
        <ecNumber evidence="3">2.8.1.7</ecNumber>
    </recommendedName>
</protein>
<keyword evidence="7" id="KW-0411">Iron-sulfur</keyword>
<evidence type="ECO:0000256" key="8">
    <source>
        <dbReference type="ARBA" id="ARBA00050776"/>
    </source>
</evidence>
<feature type="domain" description="Aminotransferase class V" evidence="10">
    <location>
        <begin position="4"/>
        <end position="263"/>
    </location>
</feature>
<dbReference type="EMBL" id="FOVH01000009">
    <property type="protein sequence ID" value="SFO74014.1"/>
    <property type="molecule type" value="Genomic_DNA"/>
</dbReference>
<dbReference type="GO" id="GO:0046872">
    <property type="term" value="F:metal ion binding"/>
    <property type="evidence" value="ECO:0007669"/>
    <property type="project" value="UniProtKB-KW"/>
</dbReference>
<dbReference type="Gene3D" id="1.10.260.50">
    <property type="match status" value="1"/>
</dbReference>
<keyword evidence="12" id="KW-1185">Reference proteome</keyword>
<dbReference type="GO" id="GO:0031071">
    <property type="term" value="F:cysteine desulfurase activity"/>
    <property type="evidence" value="ECO:0007669"/>
    <property type="project" value="UniProtKB-EC"/>
</dbReference>
<dbReference type="PANTHER" id="PTHR11601">
    <property type="entry name" value="CYSTEINE DESULFURYLASE FAMILY MEMBER"/>
    <property type="match status" value="1"/>
</dbReference>
<evidence type="ECO:0000256" key="4">
    <source>
        <dbReference type="ARBA" id="ARBA00022723"/>
    </source>
</evidence>
<evidence type="ECO:0000259" key="10">
    <source>
        <dbReference type="Pfam" id="PF00266"/>
    </source>
</evidence>
<dbReference type="PANTHER" id="PTHR11601:SF34">
    <property type="entry name" value="CYSTEINE DESULFURASE"/>
    <property type="match status" value="1"/>
</dbReference>
<keyword evidence="4" id="KW-0479">Metal-binding</keyword>
<dbReference type="InParanoid" id="A0A1I5JMI1"/>
<evidence type="ECO:0000256" key="9">
    <source>
        <dbReference type="RuleBase" id="RU004504"/>
    </source>
</evidence>
<comment type="catalytic activity">
    <reaction evidence="8">
        <text>(sulfur carrier)-H + L-cysteine = (sulfur carrier)-SH + L-alanine</text>
        <dbReference type="Rhea" id="RHEA:43892"/>
        <dbReference type="Rhea" id="RHEA-COMP:14737"/>
        <dbReference type="Rhea" id="RHEA-COMP:14739"/>
        <dbReference type="ChEBI" id="CHEBI:29917"/>
        <dbReference type="ChEBI" id="CHEBI:35235"/>
        <dbReference type="ChEBI" id="CHEBI:57972"/>
        <dbReference type="ChEBI" id="CHEBI:64428"/>
        <dbReference type="EC" id="2.8.1.7"/>
    </reaction>
</comment>
<accession>A0A1I5JMI1</accession>
<keyword evidence="6" id="KW-0408">Iron</keyword>